<evidence type="ECO:0000313" key="2">
    <source>
        <dbReference type="EMBL" id="KAK0552091.1"/>
    </source>
</evidence>
<feature type="compositionally biased region" description="Polar residues" evidence="1">
    <location>
        <begin position="50"/>
        <end position="68"/>
    </location>
</feature>
<feature type="compositionally biased region" description="Acidic residues" evidence="1">
    <location>
        <begin position="33"/>
        <end position="44"/>
    </location>
</feature>
<name>A0AAN6GQX4_9BASI</name>
<proteinExistence type="predicted"/>
<feature type="compositionally biased region" description="Basic and acidic residues" evidence="1">
    <location>
        <begin position="23"/>
        <end position="32"/>
    </location>
</feature>
<sequence length="615" mass="66850">MSPAGGESSRHSRSESSGRSSHPRREASGRSADDDDDHGDEDADLIPLLSFTQPAPTSSNPGQASNLPPSYEDALELGPASASDYHPPVRLRSLYRDNMTGSSRWRVLREHLGSLHHLIPEPIMLCFRWIGSAFASVFGGFRKRACTYLTCACMPPQQRLSLAFASLSLVTVLLILAQPWIDTSGIAQGGITAEELDAAIIKPDLVMGPQERLAKNASWQWRRCSSEGEALRWQRKTYCTSTSSLSLHLPTEVKANDATLEVLFDRVQLDTDDLLAAGRIPPGGTSAGTAPGKIEVLVDHSGTHTRFGTIIKVDFLAKYDEDAQPLLQKSTVVVTKEGTDAGQNMQRLRILTPTLPEFFTQHSFNNVWYPHAPIQMSVKIWVPSVEQLQHNGGNDRQALPRIRIATAVADVGLLREGSGYESNTNMDGYEEEEFALKGRSTDPPVLALVRRIPASKSPSAAFFPSVEVSTLSGRIVVPDNTVLAAAESIVLRTHFPRAGVYADAVDRAGREHGNSLSSFGALRAGRGRGQIDLHGSVVVGTRDQVLKDPMSGPTQGSIKLRTMYSQDSVITAWPHALVRAHSLVIDSEPAGVSVRKGAKFVKDKMEVKGPVKPEH</sequence>
<dbReference type="EMBL" id="JAPDMZ010000068">
    <property type="protein sequence ID" value="KAK0552091.1"/>
    <property type="molecule type" value="Genomic_DNA"/>
</dbReference>
<accession>A0AAN6GQX4</accession>
<evidence type="ECO:0000256" key="1">
    <source>
        <dbReference type="SAM" id="MobiDB-lite"/>
    </source>
</evidence>
<gene>
    <name evidence="2" type="ORF">OC846_003056</name>
</gene>
<feature type="region of interest" description="Disordered" evidence="1">
    <location>
        <begin position="1"/>
        <end position="82"/>
    </location>
</feature>
<dbReference type="AlphaFoldDB" id="A0AAN6GQX4"/>
<dbReference type="Proteomes" id="UP001176517">
    <property type="component" value="Unassembled WGS sequence"/>
</dbReference>
<reference evidence="2" key="1">
    <citation type="journal article" date="2023" name="PhytoFront">
        <title>Draft Genome Resources of Seven Strains of Tilletia horrida, Causal Agent of Kernel Smut of Rice.</title>
        <authorList>
            <person name="Khanal S."/>
            <person name="Antony Babu S."/>
            <person name="Zhou X.G."/>
        </authorList>
    </citation>
    <scope>NUCLEOTIDE SEQUENCE</scope>
    <source>
        <strain evidence="2">TX6</strain>
    </source>
</reference>
<evidence type="ECO:0000313" key="3">
    <source>
        <dbReference type="Proteomes" id="UP001176517"/>
    </source>
</evidence>
<comment type="caution">
    <text evidence="2">The sequence shown here is derived from an EMBL/GenBank/DDBJ whole genome shotgun (WGS) entry which is preliminary data.</text>
</comment>
<keyword evidence="3" id="KW-1185">Reference proteome</keyword>
<protein>
    <submittedName>
        <fullName evidence="2">Uncharacterized protein</fullName>
    </submittedName>
</protein>
<organism evidence="2 3">
    <name type="scientific">Tilletia horrida</name>
    <dbReference type="NCBI Taxonomy" id="155126"/>
    <lineage>
        <taxon>Eukaryota</taxon>
        <taxon>Fungi</taxon>
        <taxon>Dikarya</taxon>
        <taxon>Basidiomycota</taxon>
        <taxon>Ustilaginomycotina</taxon>
        <taxon>Exobasidiomycetes</taxon>
        <taxon>Tilletiales</taxon>
        <taxon>Tilletiaceae</taxon>
        <taxon>Tilletia</taxon>
    </lineage>
</organism>